<dbReference type="CDD" id="cd19946">
    <property type="entry name" value="GlpA-like_Fer2_BFD-like"/>
    <property type="match status" value="1"/>
</dbReference>
<dbReference type="RefSeq" id="WP_090243807.1">
    <property type="nucleotide sequence ID" value="NZ_FNOU01000004.1"/>
</dbReference>
<proteinExistence type="predicted"/>
<name>A0A1H3DBE6_EUBBA</name>
<keyword evidence="4" id="KW-1185">Reference proteome</keyword>
<dbReference type="Pfam" id="PF01266">
    <property type="entry name" value="DAO"/>
    <property type="match status" value="1"/>
</dbReference>
<evidence type="ECO:0000313" key="4">
    <source>
        <dbReference type="Proteomes" id="UP000199652"/>
    </source>
</evidence>
<dbReference type="Gene3D" id="3.30.9.10">
    <property type="entry name" value="D-Amino Acid Oxidase, subunit A, domain 2"/>
    <property type="match status" value="1"/>
</dbReference>
<dbReference type="EMBL" id="FNOU01000004">
    <property type="protein sequence ID" value="SDX63773.1"/>
    <property type="molecule type" value="Genomic_DNA"/>
</dbReference>
<sequence>MKYDVAIIGAGIIGTSIARALSRYQLKVALLERENDVAMGATKANSAIVHGGYAEPHAKLKGRLCYKGRMQFDRLNEELHFGFEKIGSLVLAFEDEQLPKLRELYENGLANGLEDLEIIDHDTIMAMEPNVNPEVKAALYCKGAGVCSPYEMAIAMAENAISNGVELSLKTQIESIEKAPEGYFVLNSTEGRRFEADYVVNAGGVQSDKISEMVGVDDFKILPRSGEYLLMARGTGSLVHNVLFQMPTKMGKGILVTPTYHGNLLIGPDAVNEDVADKDTHPERLIKIFEEAKQTTEKLDIRNFIRSFTGVRAVSSTDDFVIEATAVPGFINCGGIQSPGLTSSPAITDLVVEILSETGLDLKEDPTFNPYRKPIIEKKELLPFKEIKARIDMPSAPEKIICRCEQVTEETIIDAMSRGIPVTTIDGVKRRTRAGMGYCQGSFCRPRVAAVMEKVLGYPVDPGFDVEHSGVNRVGKNAIVDYVKSKDQSQGK</sequence>
<dbReference type="InterPro" id="IPR007419">
    <property type="entry name" value="BFD-like_2Fe2S-bd_dom"/>
</dbReference>
<dbReference type="InterPro" id="IPR041854">
    <property type="entry name" value="BFD-like_2Fe2S-bd_dom_sf"/>
</dbReference>
<evidence type="ECO:0000259" key="1">
    <source>
        <dbReference type="Pfam" id="PF01266"/>
    </source>
</evidence>
<dbReference type="InterPro" id="IPR036188">
    <property type="entry name" value="FAD/NAD-bd_sf"/>
</dbReference>
<dbReference type="Proteomes" id="UP000199652">
    <property type="component" value="Unassembled WGS sequence"/>
</dbReference>
<accession>A0A1H3DBE6</accession>
<dbReference type="InterPro" id="IPR052745">
    <property type="entry name" value="G3P_Oxidase/Oxidoreductase"/>
</dbReference>
<dbReference type="SUPFAM" id="SSF51905">
    <property type="entry name" value="FAD/NAD(P)-binding domain"/>
    <property type="match status" value="1"/>
</dbReference>
<evidence type="ECO:0000259" key="2">
    <source>
        <dbReference type="Pfam" id="PF04324"/>
    </source>
</evidence>
<feature type="domain" description="BFD-like [2Fe-2S]-binding" evidence="2">
    <location>
        <begin position="400"/>
        <end position="453"/>
    </location>
</feature>
<dbReference type="Gene3D" id="3.50.50.60">
    <property type="entry name" value="FAD/NAD(P)-binding domain"/>
    <property type="match status" value="1"/>
</dbReference>
<dbReference type="PANTHER" id="PTHR42720">
    <property type="entry name" value="GLYCEROL-3-PHOSPHATE DEHYDROGENASE"/>
    <property type="match status" value="1"/>
</dbReference>
<protein>
    <submittedName>
        <fullName evidence="3">Glycerol-3-phosphate dehydrogenase</fullName>
    </submittedName>
</protein>
<dbReference type="Gene3D" id="1.10.10.1100">
    <property type="entry name" value="BFD-like [2Fe-2S]-binding domain"/>
    <property type="match status" value="1"/>
</dbReference>
<dbReference type="AlphaFoldDB" id="A0A1H3DBE6"/>
<dbReference type="OrthoDB" id="9801699at2"/>
<dbReference type="InterPro" id="IPR006076">
    <property type="entry name" value="FAD-dep_OxRdtase"/>
</dbReference>
<dbReference type="STRING" id="1528.SAMN04488579_104159"/>
<gene>
    <name evidence="3" type="ORF">SAMN04488579_104159</name>
</gene>
<dbReference type="PANTHER" id="PTHR42720:SF1">
    <property type="entry name" value="GLYCEROL 3-PHOSPHATE OXIDASE"/>
    <property type="match status" value="1"/>
</dbReference>
<feature type="domain" description="FAD dependent oxidoreductase" evidence="1">
    <location>
        <begin position="4"/>
        <end position="353"/>
    </location>
</feature>
<reference evidence="4" key="1">
    <citation type="submission" date="2016-10" db="EMBL/GenBank/DDBJ databases">
        <authorList>
            <person name="Varghese N."/>
            <person name="Submissions S."/>
        </authorList>
    </citation>
    <scope>NUCLEOTIDE SEQUENCE [LARGE SCALE GENOMIC DNA]</scope>
    <source>
        <strain evidence="4">VPI 5359</strain>
    </source>
</reference>
<evidence type="ECO:0000313" key="3">
    <source>
        <dbReference type="EMBL" id="SDX63773.1"/>
    </source>
</evidence>
<dbReference type="Pfam" id="PF04324">
    <property type="entry name" value="Fer2_BFD"/>
    <property type="match status" value="1"/>
</dbReference>
<organism evidence="3 4">
    <name type="scientific">Eubacterium barkeri</name>
    <name type="common">Clostridium barkeri</name>
    <dbReference type="NCBI Taxonomy" id="1528"/>
    <lineage>
        <taxon>Bacteria</taxon>
        <taxon>Bacillati</taxon>
        <taxon>Bacillota</taxon>
        <taxon>Clostridia</taxon>
        <taxon>Eubacteriales</taxon>
        <taxon>Eubacteriaceae</taxon>
        <taxon>Eubacterium</taxon>
    </lineage>
</organism>